<feature type="non-terminal residue" evidence="1">
    <location>
        <position position="38"/>
    </location>
</feature>
<reference evidence="1" key="1">
    <citation type="submission" date="2018-05" db="EMBL/GenBank/DDBJ databases">
        <authorList>
            <person name="Lanie J.A."/>
            <person name="Ng W.-L."/>
            <person name="Kazmierczak K.M."/>
            <person name="Andrzejewski T.M."/>
            <person name="Davidsen T.M."/>
            <person name="Wayne K.J."/>
            <person name="Tettelin H."/>
            <person name="Glass J.I."/>
            <person name="Rusch D."/>
            <person name="Podicherti R."/>
            <person name="Tsui H.-C.T."/>
            <person name="Winkler M.E."/>
        </authorList>
    </citation>
    <scope>NUCLEOTIDE SEQUENCE</scope>
</reference>
<dbReference type="AlphaFoldDB" id="A0A382SYC1"/>
<evidence type="ECO:0000313" key="1">
    <source>
        <dbReference type="EMBL" id="SVD14884.1"/>
    </source>
</evidence>
<organism evidence="1">
    <name type="scientific">marine metagenome</name>
    <dbReference type="NCBI Taxonomy" id="408172"/>
    <lineage>
        <taxon>unclassified sequences</taxon>
        <taxon>metagenomes</taxon>
        <taxon>ecological metagenomes</taxon>
    </lineage>
</organism>
<gene>
    <name evidence="1" type="ORF">METZ01_LOCUS367738</name>
</gene>
<proteinExistence type="predicted"/>
<sequence>MRIGIFLSGSGGNMASWRHPNAVPDGAVNLEYYRDMTR</sequence>
<accession>A0A382SYC1</accession>
<protein>
    <submittedName>
        <fullName evidence="1">Uncharacterized protein</fullName>
    </submittedName>
</protein>
<dbReference type="EMBL" id="UINC01132513">
    <property type="protein sequence ID" value="SVD14884.1"/>
    <property type="molecule type" value="Genomic_DNA"/>
</dbReference>
<name>A0A382SYC1_9ZZZZ</name>